<proteinExistence type="predicted"/>
<dbReference type="InterPro" id="IPR036390">
    <property type="entry name" value="WH_DNA-bd_sf"/>
</dbReference>
<dbReference type="PANTHER" id="PTHR18964">
    <property type="entry name" value="ROK (REPRESSOR, ORF, KINASE) FAMILY"/>
    <property type="match status" value="1"/>
</dbReference>
<dbReference type="Gene3D" id="3.30.420.40">
    <property type="match status" value="2"/>
</dbReference>
<dbReference type="SUPFAM" id="SSF53067">
    <property type="entry name" value="Actin-like ATPase domain"/>
    <property type="match status" value="1"/>
</dbReference>
<name>A0A917V8L4_9HYPH</name>
<dbReference type="AlphaFoldDB" id="A0A917V8L4"/>
<protein>
    <submittedName>
        <fullName evidence="1">NagC family transcriptional regulator</fullName>
    </submittedName>
</protein>
<keyword evidence="2" id="KW-1185">Reference proteome</keyword>
<reference evidence="1 2" key="1">
    <citation type="journal article" date="2014" name="Int. J. Syst. Evol. Microbiol.">
        <title>Complete genome sequence of Corynebacterium casei LMG S-19264T (=DSM 44701T), isolated from a smear-ripened cheese.</title>
        <authorList>
            <consortium name="US DOE Joint Genome Institute (JGI-PGF)"/>
            <person name="Walter F."/>
            <person name="Albersmeier A."/>
            <person name="Kalinowski J."/>
            <person name="Ruckert C."/>
        </authorList>
    </citation>
    <scope>NUCLEOTIDE SEQUENCE [LARGE SCALE GENOMIC DNA]</scope>
    <source>
        <strain evidence="1 2">CGMCC 1.9161</strain>
    </source>
</reference>
<dbReference type="CDD" id="cd23763">
    <property type="entry name" value="ASKHA_ATPase_ROK"/>
    <property type="match status" value="1"/>
</dbReference>
<comment type="caution">
    <text evidence="1">The sequence shown here is derived from an EMBL/GenBank/DDBJ whole genome shotgun (WGS) entry which is preliminary data.</text>
</comment>
<dbReference type="PANTHER" id="PTHR18964:SF169">
    <property type="entry name" value="N-ACETYLMANNOSAMINE KINASE"/>
    <property type="match status" value="1"/>
</dbReference>
<dbReference type="EMBL" id="BMMF01000015">
    <property type="protein sequence ID" value="GGK51692.1"/>
    <property type="molecule type" value="Genomic_DNA"/>
</dbReference>
<dbReference type="InterPro" id="IPR043129">
    <property type="entry name" value="ATPase_NBD"/>
</dbReference>
<dbReference type="Gene3D" id="1.10.10.10">
    <property type="entry name" value="Winged helix-like DNA-binding domain superfamily/Winged helix DNA-binding domain"/>
    <property type="match status" value="1"/>
</dbReference>
<dbReference type="RefSeq" id="WP_188915366.1">
    <property type="nucleotide sequence ID" value="NZ_BMMF01000015.1"/>
</dbReference>
<dbReference type="Pfam" id="PF00480">
    <property type="entry name" value="ROK"/>
    <property type="match status" value="1"/>
</dbReference>
<dbReference type="SUPFAM" id="SSF46785">
    <property type="entry name" value="Winged helix' DNA-binding domain"/>
    <property type="match status" value="1"/>
</dbReference>
<dbReference type="InterPro" id="IPR036388">
    <property type="entry name" value="WH-like_DNA-bd_sf"/>
</dbReference>
<sequence>MTGTGRAADPSSIFEIGPSTGVVLDAVRRAGGVARSALPEMTLLSQQSVHRIAEDLLARGLLRSDPPTITGPGKPSPRLSLRPDGAFGLGVAVDTDRVRIAVVNLVGEVLHRSELTAPPNDRDAVRAAAAEALSDALARLALPRERVAGLGVSMQGFRQVRGNAFVPPSPLDGWTSVDVVATFAPDVDGPVYAENNANLGAVAELWAGAGRRYDTFAYLSLNHGFGGGLVLGGLPWHGAHGNAAEISSIYTPAEFADRPALSGLLEQLRANGLDVANVSALRTRYDPAWPAIAAWIARVTPALAQMIRALIGIVDPAAVIFGGEAPRDLRHRLIVAAQGERIDRYGRQIPGPELVVGEIDADPSVVGAALMPIRRRLFRIPPTRAETGQTAAP</sequence>
<accession>A0A917V8L4</accession>
<evidence type="ECO:0000313" key="2">
    <source>
        <dbReference type="Proteomes" id="UP000600449"/>
    </source>
</evidence>
<gene>
    <name evidence="1" type="ORF">GCM10011322_43390</name>
</gene>
<dbReference type="GO" id="GO:0019262">
    <property type="term" value="P:N-acetylneuraminate catabolic process"/>
    <property type="evidence" value="ECO:0007669"/>
    <property type="project" value="TreeGrafter"/>
</dbReference>
<evidence type="ECO:0000313" key="1">
    <source>
        <dbReference type="EMBL" id="GGK51692.1"/>
    </source>
</evidence>
<dbReference type="InterPro" id="IPR000600">
    <property type="entry name" value="ROK"/>
</dbReference>
<dbReference type="Proteomes" id="UP000600449">
    <property type="component" value="Unassembled WGS sequence"/>
</dbReference>
<organism evidence="1 2">
    <name type="scientific">Salinarimonas ramus</name>
    <dbReference type="NCBI Taxonomy" id="690164"/>
    <lineage>
        <taxon>Bacteria</taxon>
        <taxon>Pseudomonadati</taxon>
        <taxon>Pseudomonadota</taxon>
        <taxon>Alphaproteobacteria</taxon>
        <taxon>Hyphomicrobiales</taxon>
        <taxon>Salinarimonadaceae</taxon>
        <taxon>Salinarimonas</taxon>
    </lineage>
</organism>
<dbReference type="GO" id="GO:0009384">
    <property type="term" value="F:N-acylmannosamine kinase activity"/>
    <property type="evidence" value="ECO:0007669"/>
    <property type="project" value="TreeGrafter"/>
</dbReference>